<dbReference type="InterPro" id="IPR017850">
    <property type="entry name" value="Alkaline_phosphatase_core_sf"/>
</dbReference>
<organism evidence="19 20">
    <name type="scientific">Chanos chanos</name>
    <name type="common">Milkfish</name>
    <name type="synonym">Mugil chanos</name>
    <dbReference type="NCBI Taxonomy" id="29144"/>
    <lineage>
        <taxon>Eukaryota</taxon>
        <taxon>Metazoa</taxon>
        <taxon>Chordata</taxon>
        <taxon>Craniata</taxon>
        <taxon>Vertebrata</taxon>
        <taxon>Euteleostomi</taxon>
        <taxon>Actinopterygii</taxon>
        <taxon>Neopterygii</taxon>
        <taxon>Teleostei</taxon>
        <taxon>Ostariophysi</taxon>
        <taxon>Gonorynchiformes</taxon>
        <taxon>Chanidae</taxon>
        <taxon>Chanos</taxon>
    </lineage>
</organism>
<dbReference type="GO" id="GO:0046872">
    <property type="term" value="F:metal ion binding"/>
    <property type="evidence" value="ECO:0007669"/>
    <property type="project" value="UniProtKB-KW"/>
</dbReference>
<dbReference type="Pfam" id="PF14707">
    <property type="entry name" value="Sulfatase_C"/>
    <property type="match status" value="1"/>
</dbReference>
<keyword evidence="7" id="KW-0106">Calcium</keyword>
<sequence length="528" mass="57439">MVSAQFTLLLLVSALFSGLVYRITSHRGDGDKFKTWKRPNFIIVLADDIGWGDLGVNRPERNPSPTPWLDLLAAEGKRFTDFHSPASTCSPSRAALLTGRHGLRNGVTHNFAVGSVGGLPLNETTFPELLHNAGYYTAMIGKWHLGHKGLYNPVHRGFDYYLGLPYSNDMGCTDHPGYDLPMCRSCKQGLKTDSQKHGGCYTGVALPLFENQTILEQPVDLWSLTERYTTAAVKILHSARERGRPFLLYVALAHMHVPLCPGNLSDTRDIYASALKEMDGLVGAIKSTSDATDKENTLIWFTGDNGPWEQKCQFAGSAGPFLGTWQTSRGGGSAKKTTWEGGHRVPTVVYWPGKVSANTTSGALLSGLDVFHTVLSLAGVDPPADRRYDGIDITDVLLRDSDTGHKSLLHPNSGAAAQYGDLQTVRVGHHKAFYITGAAEACGGGSGQQALHDPPLIFDLSEDEEESTPLDQQSEEYQAALEAVQKTREALLWDIATDNVSTADYTVKRTAAPCCQPRNPVCRCHGPS</sequence>
<feature type="signal peptide" evidence="17">
    <location>
        <begin position="1"/>
        <end position="25"/>
    </location>
</feature>
<dbReference type="FunFam" id="3.40.720.10:FF:000031">
    <property type="entry name" value="arylsulfatase G isoform X1"/>
    <property type="match status" value="1"/>
</dbReference>
<keyword evidence="9" id="KW-0325">Glycoprotein</keyword>
<evidence type="ECO:0000256" key="1">
    <source>
        <dbReference type="ARBA" id="ARBA00001913"/>
    </source>
</evidence>
<keyword evidence="4" id="KW-0479">Metal-binding</keyword>
<dbReference type="InterPro" id="IPR050738">
    <property type="entry name" value="Sulfatase"/>
</dbReference>
<evidence type="ECO:0000313" key="19">
    <source>
        <dbReference type="Proteomes" id="UP000504632"/>
    </source>
</evidence>
<dbReference type="InterPro" id="IPR000917">
    <property type="entry name" value="Sulfatase_N"/>
</dbReference>
<dbReference type="AlphaFoldDB" id="A0A6J2VD42"/>
<dbReference type="PROSITE" id="PS00149">
    <property type="entry name" value="SULFATASE_2"/>
    <property type="match status" value="1"/>
</dbReference>
<dbReference type="Proteomes" id="UP000504632">
    <property type="component" value="Chromosome 5"/>
</dbReference>
<evidence type="ECO:0000313" key="20">
    <source>
        <dbReference type="RefSeq" id="XP_030629718.1"/>
    </source>
</evidence>
<comment type="cofactor">
    <cofactor evidence="1">
        <name>Ca(2+)</name>
        <dbReference type="ChEBI" id="CHEBI:29108"/>
    </cofactor>
</comment>
<gene>
    <name evidence="20" type="primary">arsg</name>
</gene>
<dbReference type="FunFam" id="3.30.1120.10:FF:000006">
    <property type="entry name" value="Arylsulfatase G"/>
    <property type="match status" value="1"/>
</dbReference>
<dbReference type="CTD" id="22901"/>
<feature type="chain" id="PRO_5027010320" description="Arylsulfatase G" evidence="17">
    <location>
        <begin position="26"/>
        <end position="528"/>
    </location>
</feature>
<proteinExistence type="inferred from homology"/>
<dbReference type="InParanoid" id="A0A6J2VD42"/>
<dbReference type="GO" id="GO:0033889">
    <property type="term" value="F:N-sulfoglucosamine-3-sulfatase activity"/>
    <property type="evidence" value="ECO:0007669"/>
    <property type="project" value="UniProtKB-EC"/>
</dbReference>
<reference evidence="20" key="1">
    <citation type="submission" date="2025-08" db="UniProtKB">
        <authorList>
            <consortium name="RefSeq"/>
        </authorList>
    </citation>
    <scope>IDENTIFICATION</scope>
</reference>
<keyword evidence="19" id="KW-1185">Reference proteome</keyword>
<evidence type="ECO:0000256" key="15">
    <source>
        <dbReference type="ARBA" id="ARBA00074875"/>
    </source>
</evidence>
<keyword evidence="10" id="KW-0458">Lysosome</keyword>
<evidence type="ECO:0000256" key="11">
    <source>
        <dbReference type="ARBA" id="ARBA00035026"/>
    </source>
</evidence>
<dbReference type="GO" id="GO:0005764">
    <property type="term" value="C:lysosome"/>
    <property type="evidence" value="ECO:0007669"/>
    <property type="project" value="UniProtKB-SubCell"/>
</dbReference>
<evidence type="ECO:0000256" key="10">
    <source>
        <dbReference type="ARBA" id="ARBA00023228"/>
    </source>
</evidence>
<dbReference type="PANTHER" id="PTHR42693">
    <property type="entry name" value="ARYLSULFATASE FAMILY MEMBER"/>
    <property type="match status" value="1"/>
</dbReference>
<keyword evidence="8" id="KW-1015">Disulfide bond</keyword>
<evidence type="ECO:0000256" key="5">
    <source>
        <dbReference type="ARBA" id="ARBA00022729"/>
    </source>
</evidence>
<comment type="subcellular location">
    <subcellularLocation>
        <location evidence="2">Lysosome</location>
    </subcellularLocation>
</comment>
<evidence type="ECO:0000256" key="2">
    <source>
        <dbReference type="ARBA" id="ARBA00004371"/>
    </source>
</evidence>
<dbReference type="OrthoDB" id="103349at2759"/>
<dbReference type="Pfam" id="PF00884">
    <property type="entry name" value="Sulfatase"/>
    <property type="match status" value="1"/>
</dbReference>
<feature type="domain" description="Sulfatase N-terminal" evidence="18">
    <location>
        <begin position="39"/>
        <end position="380"/>
    </location>
</feature>
<dbReference type="PROSITE" id="PS00523">
    <property type="entry name" value="SULFATASE_1"/>
    <property type="match status" value="1"/>
</dbReference>
<evidence type="ECO:0000256" key="14">
    <source>
        <dbReference type="ARBA" id="ARBA00066410"/>
    </source>
</evidence>
<evidence type="ECO:0000256" key="17">
    <source>
        <dbReference type="SAM" id="SignalP"/>
    </source>
</evidence>
<dbReference type="SUPFAM" id="SSF53649">
    <property type="entry name" value="Alkaline phosphatase-like"/>
    <property type="match status" value="1"/>
</dbReference>
<dbReference type="Gene3D" id="3.40.720.10">
    <property type="entry name" value="Alkaline Phosphatase, subunit A"/>
    <property type="match status" value="1"/>
</dbReference>
<comment type="similarity">
    <text evidence="3">Belongs to the sulfatase family.</text>
</comment>
<evidence type="ECO:0000256" key="12">
    <source>
        <dbReference type="ARBA" id="ARBA00048030"/>
    </source>
</evidence>
<evidence type="ECO:0000256" key="7">
    <source>
        <dbReference type="ARBA" id="ARBA00022837"/>
    </source>
</evidence>
<dbReference type="Gene3D" id="3.30.1120.10">
    <property type="match status" value="1"/>
</dbReference>
<dbReference type="RefSeq" id="XP_030629718.1">
    <property type="nucleotide sequence ID" value="XM_030773858.1"/>
</dbReference>
<dbReference type="GO" id="GO:0004065">
    <property type="term" value="F:arylsulfatase activity"/>
    <property type="evidence" value="ECO:0007669"/>
    <property type="project" value="UniProtKB-EC"/>
</dbReference>
<dbReference type="PANTHER" id="PTHR42693:SF42">
    <property type="entry name" value="ARYLSULFATASE G"/>
    <property type="match status" value="1"/>
</dbReference>
<evidence type="ECO:0000256" key="3">
    <source>
        <dbReference type="ARBA" id="ARBA00008779"/>
    </source>
</evidence>
<evidence type="ECO:0000259" key="18">
    <source>
        <dbReference type="Pfam" id="PF00884"/>
    </source>
</evidence>
<comment type="catalytic activity">
    <reaction evidence="12">
        <text>an aryl sulfate + H2O = a phenol + sulfate + H(+)</text>
        <dbReference type="Rhea" id="RHEA:17261"/>
        <dbReference type="ChEBI" id="CHEBI:15377"/>
        <dbReference type="ChEBI" id="CHEBI:15378"/>
        <dbReference type="ChEBI" id="CHEBI:16189"/>
        <dbReference type="ChEBI" id="CHEBI:33853"/>
        <dbReference type="ChEBI" id="CHEBI:140317"/>
        <dbReference type="EC" id="3.1.6.1"/>
    </reaction>
</comment>
<evidence type="ECO:0000256" key="16">
    <source>
        <dbReference type="ARBA" id="ARBA00079086"/>
    </source>
</evidence>
<keyword evidence="6" id="KW-0378">Hydrolase</keyword>
<evidence type="ECO:0000256" key="6">
    <source>
        <dbReference type="ARBA" id="ARBA00022801"/>
    </source>
</evidence>
<dbReference type="GeneID" id="115811587"/>
<evidence type="ECO:0000256" key="4">
    <source>
        <dbReference type="ARBA" id="ARBA00022723"/>
    </source>
</evidence>
<evidence type="ECO:0000256" key="9">
    <source>
        <dbReference type="ARBA" id="ARBA00023180"/>
    </source>
</evidence>
<dbReference type="EC" id="3.1.6.15" evidence="14"/>
<evidence type="ECO:0000256" key="13">
    <source>
        <dbReference type="ARBA" id="ARBA00052523"/>
    </source>
</evidence>
<comment type="catalytic activity">
    <reaction evidence="13">
        <text>Hydrolysis of the 3-sulfate groups of the N-sulfo-D-glucosamine 3-O-sulfate units of heparin.</text>
        <dbReference type="EC" id="3.1.6.15"/>
    </reaction>
</comment>
<dbReference type="InterPro" id="IPR024607">
    <property type="entry name" value="Sulfatase_CS"/>
</dbReference>
<name>A0A6J2VD42_CHACN</name>
<accession>A0A6J2VD42</accession>
<dbReference type="EC" id="3.1.6.1" evidence="11"/>
<protein>
    <recommendedName>
        <fullName evidence="15">Arylsulfatase G</fullName>
        <ecNumber evidence="11">3.1.6.1</ecNumber>
        <ecNumber evidence="14">3.1.6.15</ecNumber>
    </recommendedName>
    <alternativeName>
        <fullName evidence="16">N-sulfoglucosamine-3-sulfatase</fullName>
    </alternativeName>
</protein>
<keyword evidence="5 17" id="KW-0732">Signal</keyword>
<evidence type="ECO:0000256" key="8">
    <source>
        <dbReference type="ARBA" id="ARBA00023157"/>
    </source>
</evidence>